<evidence type="ECO:0000256" key="6">
    <source>
        <dbReference type="ARBA" id="ARBA00022989"/>
    </source>
</evidence>
<evidence type="ECO:0000256" key="9">
    <source>
        <dbReference type="SAM" id="Phobius"/>
    </source>
</evidence>
<feature type="domain" description="Glycosyltransferase RgtA/B/C/D-like" evidence="10">
    <location>
        <begin position="95"/>
        <end position="245"/>
    </location>
</feature>
<sequence length="354" mass="37442">MKDADTIVLPRLGLPEAAEDPWGEGRGEAPGEPVNGSRRMRLAAWLVPALLMGALGAVRADTPGPRMAELATRAGATSSWRDTWSMLRSGDSVLYHLLVRAWAEYFGTSELALRGLSVLAMVTAAALVGALAARMFAPGTGVLAGVIFALLPTSARYAQEAQPYALTLLAAVLATWLLQAAVGRPRLWRFVLYAAVAGLMGLCQVTALLLLVGHGWTVLAFRREVALRWLAAAVVSALPAVGLLWHATRQGVRLAQTSSPSLTELAATPGELFGVTALGAALLVLVLFSLPLRHPAAVFTAWAAVPPLALLLAAQATPLWRPEFVLFTLPAWATLGAAALARCASAGRRVCWRR</sequence>
<dbReference type="AlphaFoldDB" id="A0A097CRJ3"/>
<feature type="transmembrane region" description="Helical" evidence="9">
    <location>
        <begin position="324"/>
        <end position="344"/>
    </location>
</feature>
<comment type="subcellular location">
    <subcellularLocation>
        <location evidence="1">Cell membrane</location>
        <topology evidence="1">Multi-pass membrane protein</topology>
    </subcellularLocation>
</comment>
<evidence type="ECO:0000256" key="3">
    <source>
        <dbReference type="ARBA" id="ARBA00022676"/>
    </source>
</evidence>
<dbReference type="GO" id="GO:0005886">
    <property type="term" value="C:plasma membrane"/>
    <property type="evidence" value="ECO:0007669"/>
    <property type="project" value="UniProtKB-SubCell"/>
</dbReference>
<feature type="transmembrane region" description="Helical" evidence="9">
    <location>
        <begin position="297"/>
        <end position="318"/>
    </location>
</feature>
<dbReference type="GO" id="GO:0016763">
    <property type="term" value="F:pentosyltransferase activity"/>
    <property type="evidence" value="ECO:0007669"/>
    <property type="project" value="TreeGrafter"/>
</dbReference>
<dbReference type="InterPro" id="IPR038731">
    <property type="entry name" value="RgtA/B/C-like"/>
</dbReference>
<feature type="transmembrane region" description="Helical" evidence="9">
    <location>
        <begin position="272"/>
        <end position="290"/>
    </location>
</feature>
<name>A0A097CRJ3_9ACTN</name>
<dbReference type="InterPro" id="IPR050297">
    <property type="entry name" value="LipidA_mod_glycosyltrf_83"/>
</dbReference>
<evidence type="ECO:0000256" key="1">
    <source>
        <dbReference type="ARBA" id="ARBA00004651"/>
    </source>
</evidence>
<feature type="region of interest" description="Disordered" evidence="8">
    <location>
        <begin position="16"/>
        <end position="35"/>
    </location>
</feature>
<dbReference type="EMBL" id="KF826617">
    <property type="protein sequence ID" value="AIS85268.1"/>
    <property type="molecule type" value="Genomic_DNA"/>
</dbReference>
<keyword evidence="2" id="KW-1003">Cell membrane</keyword>
<protein>
    <submittedName>
        <fullName evidence="11">Membrane protein</fullName>
    </submittedName>
</protein>
<feature type="transmembrane region" description="Helical" evidence="9">
    <location>
        <begin position="42"/>
        <end position="60"/>
    </location>
</feature>
<feature type="transmembrane region" description="Helical" evidence="9">
    <location>
        <begin position="163"/>
        <end position="182"/>
    </location>
</feature>
<keyword evidence="7 9" id="KW-0472">Membrane</keyword>
<evidence type="ECO:0000256" key="7">
    <source>
        <dbReference type="ARBA" id="ARBA00023136"/>
    </source>
</evidence>
<reference evidence="11" key="1">
    <citation type="journal article" date="2016" name="Appl. Microbiol. Biotechnol.">
        <title>Anti-MRSA and anti-TB metabolites from marine-derived Verrucosispora sp. MS100047.</title>
        <authorList>
            <person name="Huang P."/>
            <person name="Xie F."/>
            <person name="Ren B."/>
            <person name="Wang Q."/>
            <person name="Wang J."/>
            <person name="Wang Q."/>
            <person name="Abdel-Mageed W.M."/>
            <person name="Liu M."/>
            <person name="Han J."/>
            <person name="Oyeleye A."/>
            <person name="Shen J."/>
            <person name="Song F."/>
            <person name="Dai H."/>
            <person name="Liu X."/>
            <person name="Zhang L."/>
        </authorList>
    </citation>
    <scope>NUCLEOTIDE SEQUENCE</scope>
    <source>
        <strain evidence="11">MS100047</strain>
    </source>
</reference>
<evidence type="ECO:0000256" key="8">
    <source>
        <dbReference type="SAM" id="MobiDB-lite"/>
    </source>
</evidence>
<keyword evidence="4" id="KW-0808">Transferase</keyword>
<evidence type="ECO:0000259" key="10">
    <source>
        <dbReference type="Pfam" id="PF13231"/>
    </source>
</evidence>
<feature type="transmembrane region" description="Helical" evidence="9">
    <location>
        <begin position="118"/>
        <end position="151"/>
    </location>
</feature>
<dbReference type="GO" id="GO:0009103">
    <property type="term" value="P:lipopolysaccharide biosynthetic process"/>
    <property type="evidence" value="ECO:0007669"/>
    <property type="project" value="UniProtKB-ARBA"/>
</dbReference>
<evidence type="ECO:0000256" key="5">
    <source>
        <dbReference type="ARBA" id="ARBA00022692"/>
    </source>
</evidence>
<gene>
    <name evidence="11" type="ORF">VASRM7_29</name>
</gene>
<keyword evidence="6 9" id="KW-1133">Transmembrane helix</keyword>
<evidence type="ECO:0000256" key="2">
    <source>
        <dbReference type="ARBA" id="ARBA00022475"/>
    </source>
</evidence>
<proteinExistence type="predicted"/>
<accession>A0A097CRJ3</accession>
<dbReference type="PANTHER" id="PTHR33908:SF11">
    <property type="entry name" value="MEMBRANE PROTEIN"/>
    <property type="match status" value="1"/>
</dbReference>
<keyword evidence="5 9" id="KW-0812">Transmembrane</keyword>
<feature type="transmembrane region" description="Helical" evidence="9">
    <location>
        <begin position="188"/>
        <end position="213"/>
    </location>
</feature>
<evidence type="ECO:0000256" key="4">
    <source>
        <dbReference type="ARBA" id="ARBA00022679"/>
    </source>
</evidence>
<feature type="transmembrane region" description="Helical" evidence="9">
    <location>
        <begin position="225"/>
        <end position="245"/>
    </location>
</feature>
<keyword evidence="3" id="KW-0328">Glycosyltransferase</keyword>
<organism evidence="11">
    <name type="scientific">Verrucosispora sp. MS100047</name>
    <dbReference type="NCBI Taxonomy" id="1410949"/>
    <lineage>
        <taxon>Bacteria</taxon>
        <taxon>Bacillati</taxon>
        <taxon>Actinomycetota</taxon>
        <taxon>Actinomycetes</taxon>
        <taxon>Micromonosporales</taxon>
        <taxon>Micromonosporaceae</taxon>
        <taxon>Micromonospora</taxon>
    </lineage>
</organism>
<dbReference type="PANTHER" id="PTHR33908">
    <property type="entry name" value="MANNOSYLTRANSFERASE YKCB-RELATED"/>
    <property type="match status" value="1"/>
</dbReference>
<dbReference type="Pfam" id="PF13231">
    <property type="entry name" value="PMT_2"/>
    <property type="match status" value="1"/>
</dbReference>
<evidence type="ECO:0000313" key="11">
    <source>
        <dbReference type="EMBL" id="AIS85268.1"/>
    </source>
</evidence>